<dbReference type="PANTHER" id="PTHR46679">
    <property type="match status" value="1"/>
</dbReference>
<dbReference type="PRINTS" id="PR00160">
    <property type="entry name" value="GLUTAREDOXIN"/>
</dbReference>
<dbReference type="RefSeq" id="WP_121082936.1">
    <property type="nucleotide sequence ID" value="NZ_RBZU01000001.1"/>
</dbReference>
<evidence type="ECO:0000256" key="4">
    <source>
        <dbReference type="ARBA" id="ARBA00023157"/>
    </source>
</evidence>
<dbReference type="PROSITE" id="PS00195">
    <property type="entry name" value="GLUTAREDOXIN_1"/>
    <property type="match status" value="1"/>
</dbReference>
<organism evidence="8 9">
    <name type="scientific">Pararobbsia silviterrae</name>
    <dbReference type="NCBI Taxonomy" id="1792498"/>
    <lineage>
        <taxon>Bacteria</taxon>
        <taxon>Pseudomonadati</taxon>
        <taxon>Pseudomonadota</taxon>
        <taxon>Betaproteobacteria</taxon>
        <taxon>Burkholderiales</taxon>
        <taxon>Burkholderiaceae</taxon>
        <taxon>Pararobbsia</taxon>
    </lineage>
</organism>
<dbReference type="Proteomes" id="UP000270342">
    <property type="component" value="Unassembled WGS sequence"/>
</dbReference>
<dbReference type="GO" id="GO:0015035">
    <property type="term" value="F:protein-disulfide reductase activity"/>
    <property type="evidence" value="ECO:0007669"/>
    <property type="project" value="TreeGrafter"/>
</dbReference>
<dbReference type="PANTHER" id="PTHR46679:SF1">
    <property type="entry name" value="GLUTAREDOXIN-2, MITOCHONDRIAL"/>
    <property type="match status" value="1"/>
</dbReference>
<dbReference type="NCBIfam" id="TIGR02181">
    <property type="entry name" value="GRX_bact"/>
    <property type="match status" value="1"/>
</dbReference>
<comment type="caution">
    <text evidence="8">The sequence shown here is derived from an EMBL/GenBank/DDBJ whole genome shotgun (WGS) entry which is preliminary data.</text>
</comment>
<dbReference type="Pfam" id="PF00462">
    <property type="entry name" value="Glutaredoxin"/>
    <property type="match status" value="1"/>
</dbReference>
<gene>
    <name evidence="8" type="primary">grxC</name>
    <name evidence="8" type="ORF">D7S86_02340</name>
</gene>
<dbReference type="PROSITE" id="PS51354">
    <property type="entry name" value="GLUTAREDOXIN_2"/>
    <property type="match status" value="1"/>
</dbReference>
<comment type="similarity">
    <text evidence="1 6">Belongs to the glutaredoxin family.</text>
</comment>
<keyword evidence="4" id="KW-1015">Disulfide bond</keyword>
<dbReference type="OrthoDB" id="9814618at2"/>
<keyword evidence="6" id="KW-0963">Cytoplasm</keyword>
<dbReference type="EMBL" id="RBZU01000001">
    <property type="protein sequence ID" value="RKP58791.1"/>
    <property type="molecule type" value="Genomic_DNA"/>
</dbReference>
<evidence type="ECO:0000313" key="8">
    <source>
        <dbReference type="EMBL" id="RKP58791.1"/>
    </source>
</evidence>
<dbReference type="InterPro" id="IPR002109">
    <property type="entry name" value="Glutaredoxin"/>
</dbReference>
<reference evidence="8 9" key="1">
    <citation type="submission" date="2018-10" db="EMBL/GenBank/DDBJ databases">
        <title>Robbsia sp. DHC34, isolated from soil.</title>
        <authorList>
            <person name="Gao Z.-H."/>
            <person name="Qiu L.-H."/>
        </authorList>
    </citation>
    <scope>NUCLEOTIDE SEQUENCE [LARGE SCALE GENOMIC DNA]</scope>
    <source>
        <strain evidence="8 9">DHC34</strain>
    </source>
</reference>
<dbReference type="CDD" id="cd03418">
    <property type="entry name" value="GRX_GRXb_1_3_like"/>
    <property type="match status" value="1"/>
</dbReference>
<evidence type="ECO:0000256" key="5">
    <source>
        <dbReference type="ARBA" id="ARBA00023284"/>
    </source>
</evidence>
<proteinExistence type="inferred from homology"/>
<dbReference type="InterPro" id="IPR014025">
    <property type="entry name" value="Glutaredoxin_subgr"/>
</dbReference>
<comment type="function">
    <text evidence="6">Has a glutathione-disulfide oxidoreductase activity in the presence of NADPH and glutathione reductase. Reduces low molecular weight disulfides and proteins.</text>
</comment>
<keyword evidence="3 6" id="KW-0249">Electron transport</keyword>
<dbReference type="InterPro" id="IPR011900">
    <property type="entry name" value="GRX_bact"/>
</dbReference>
<evidence type="ECO:0000313" key="9">
    <source>
        <dbReference type="Proteomes" id="UP000270342"/>
    </source>
</evidence>
<evidence type="ECO:0000256" key="2">
    <source>
        <dbReference type="ARBA" id="ARBA00022448"/>
    </source>
</evidence>
<keyword evidence="5 6" id="KW-0676">Redox-active center</keyword>
<dbReference type="AlphaFoldDB" id="A0A494Y7W1"/>
<accession>A0A494Y7W1</accession>
<sequence>MSSSANEAQVENKVVMYSTTVCPYCQMAERLLRARGVEHIEKILIDREPGRREEMMTRTGRRTVPQVFIGQQHVGGFDDLSALDRRGGLVPLLESA</sequence>
<evidence type="ECO:0000256" key="3">
    <source>
        <dbReference type="ARBA" id="ARBA00022982"/>
    </source>
</evidence>
<keyword evidence="9" id="KW-1185">Reference proteome</keyword>
<name>A0A494Y7W1_9BURK</name>
<evidence type="ECO:0000256" key="1">
    <source>
        <dbReference type="ARBA" id="ARBA00007787"/>
    </source>
</evidence>
<dbReference type="InterPro" id="IPR011767">
    <property type="entry name" value="GLR_AS"/>
</dbReference>
<dbReference type="InterPro" id="IPR036249">
    <property type="entry name" value="Thioredoxin-like_sf"/>
</dbReference>
<dbReference type="SUPFAM" id="SSF52833">
    <property type="entry name" value="Thioredoxin-like"/>
    <property type="match status" value="1"/>
</dbReference>
<evidence type="ECO:0000259" key="7">
    <source>
        <dbReference type="Pfam" id="PF00462"/>
    </source>
</evidence>
<dbReference type="Gene3D" id="3.40.30.10">
    <property type="entry name" value="Glutaredoxin"/>
    <property type="match status" value="1"/>
</dbReference>
<protein>
    <recommendedName>
        <fullName evidence="6">Glutaredoxin</fullName>
    </recommendedName>
</protein>
<dbReference type="GO" id="GO:0045454">
    <property type="term" value="P:cell redox homeostasis"/>
    <property type="evidence" value="ECO:0007669"/>
    <property type="project" value="InterPro"/>
</dbReference>
<evidence type="ECO:0000256" key="6">
    <source>
        <dbReference type="RuleBase" id="RU364065"/>
    </source>
</evidence>
<feature type="domain" description="Glutaredoxin" evidence="7">
    <location>
        <begin position="14"/>
        <end position="74"/>
    </location>
</feature>
<keyword evidence="2 6" id="KW-0813">Transport</keyword>
<dbReference type="GO" id="GO:0015038">
    <property type="term" value="F:glutathione disulfide oxidoreductase activity"/>
    <property type="evidence" value="ECO:0007669"/>
    <property type="project" value="UniProtKB-UniRule"/>
</dbReference>